<dbReference type="GO" id="GO:0019005">
    <property type="term" value="C:SCF ubiquitin ligase complex"/>
    <property type="evidence" value="ECO:0007669"/>
    <property type="project" value="TreeGrafter"/>
</dbReference>
<dbReference type="OrthoDB" id="3219396at2759"/>
<feature type="non-terminal residue" evidence="2">
    <location>
        <position position="1"/>
    </location>
</feature>
<dbReference type="Pfam" id="PF12937">
    <property type="entry name" value="F-box-like"/>
    <property type="match status" value="1"/>
</dbReference>
<gene>
    <name evidence="2" type="ORF">CUNI_LOCUS29</name>
</gene>
<dbReference type="SMART" id="SM00256">
    <property type="entry name" value="FBOX"/>
    <property type="match status" value="1"/>
</dbReference>
<sequence>LPDEILSLIFWNLNAGDLISISQVCHRWHRVSLDNLLWKKLYTKFVGASTKEKEDKVSLHELAPGCWKNLCLRRCKAKRDQIYFKKWTLADPYTGLKQRADQTLSKLGVCFELSLINTEGQENTFPHCDICWSTMSVGVQWYALVVPDIKDIHCIRVRACTPLMFYGPSKPAKDGILQKSKLLEYTGRIRDVLQKQTPLGSEPQIQLFELAPGLLIAKYQADGEIAFVTCTLHYHNLVSRCLLGNPNRIWSSPSLSCLNDDIDPEYGLHGYTCIIIVRNMRTKFLECRFTELHTSIEALADGFAVFNPVKKDDKLSHVSLSKEINFSWRTTLFKGVLKDVGILDLTLLDQNGEPFWIVSTGISVERCTQTNQFDFNPSTYKLIQYSDNVGKLRLEIGKLDDRRQYLSDASLSLSLNVINKAFKRNYQTRA</sequence>
<keyword evidence="3" id="KW-1185">Reference proteome</keyword>
<organism evidence="2 3">
    <name type="scientific">Candidula unifasciata</name>
    <dbReference type="NCBI Taxonomy" id="100452"/>
    <lineage>
        <taxon>Eukaryota</taxon>
        <taxon>Metazoa</taxon>
        <taxon>Spiralia</taxon>
        <taxon>Lophotrochozoa</taxon>
        <taxon>Mollusca</taxon>
        <taxon>Gastropoda</taxon>
        <taxon>Heterobranchia</taxon>
        <taxon>Euthyneura</taxon>
        <taxon>Panpulmonata</taxon>
        <taxon>Eupulmonata</taxon>
        <taxon>Stylommatophora</taxon>
        <taxon>Helicina</taxon>
        <taxon>Helicoidea</taxon>
        <taxon>Geomitridae</taxon>
        <taxon>Candidula</taxon>
    </lineage>
</organism>
<feature type="domain" description="F-box" evidence="1">
    <location>
        <begin position="1"/>
        <end position="41"/>
    </location>
</feature>
<dbReference type="InterPro" id="IPR001810">
    <property type="entry name" value="F-box_dom"/>
</dbReference>
<proteinExistence type="predicted"/>
<dbReference type="PROSITE" id="PS50181">
    <property type="entry name" value="FBOX"/>
    <property type="match status" value="1"/>
</dbReference>
<evidence type="ECO:0000313" key="2">
    <source>
        <dbReference type="EMBL" id="CAG5114471.1"/>
    </source>
</evidence>
<dbReference type="Gene3D" id="1.20.1280.50">
    <property type="match status" value="1"/>
</dbReference>
<reference evidence="2" key="1">
    <citation type="submission" date="2021-04" db="EMBL/GenBank/DDBJ databases">
        <authorList>
            <consortium name="Molecular Ecology Group"/>
        </authorList>
    </citation>
    <scope>NUCLEOTIDE SEQUENCE</scope>
</reference>
<dbReference type="InterPro" id="IPR036047">
    <property type="entry name" value="F-box-like_dom_sf"/>
</dbReference>
<evidence type="ECO:0000313" key="3">
    <source>
        <dbReference type="Proteomes" id="UP000678393"/>
    </source>
</evidence>
<protein>
    <recommendedName>
        <fullName evidence="1">F-box domain-containing protein</fullName>
    </recommendedName>
</protein>
<dbReference type="PANTHER" id="PTHR46731:SF1">
    <property type="entry name" value="F-BOX ONLY PROTEIN 15"/>
    <property type="match status" value="1"/>
</dbReference>
<dbReference type="AlphaFoldDB" id="A0A8S3YG62"/>
<dbReference type="SUPFAM" id="SSF81383">
    <property type="entry name" value="F-box domain"/>
    <property type="match status" value="1"/>
</dbReference>
<evidence type="ECO:0000259" key="1">
    <source>
        <dbReference type="PROSITE" id="PS50181"/>
    </source>
</evidence>
<accession>A0A8S3YG62</accession>
<name>A0A8S3YG62_9EUPU</name>
<comment type="caution">
    <text evidence="2">The sequence shown here is derived from an EMBL/GenBank/DDBJ whole genome shotgun (WGS) entry which is preliminary data.</text>
</comment>
<dbReference type="PANTHER" id="PTHR46731">
    <property type="entry name" value="F-BOX ONLY PROTEIN 15"/>
    <property type="match status" value="1"/>
</dbReference>
<dbReference type="Proteomes" id="UP000678393">
    <property type="component" value="Unassembled WGS sequence"/>
</dbReference>
<dbReference type="EMBL" id="CAJHNH020000001">
    <property type="protein sequence ID" value="CAG5114471.1"/>
    <property type="molecule type" value="Genomic_DNA"/>
</dbReference>